<comment type="caution">
    <text evidence="1">The sequence shown here is derived from an EMBL/GenBank/DDBJ whole genome shotgun (WGS) entry which is preliminary data.</text>
</comment>
<dbReference type="GO" id="GO:0004519">
    <property type="term" value="F:endonuclease activity"/>
    <property type="evidence" value="ECO:0007669"/>
    <property type="project" value="UniProtKB-KW"/>
</dbReference>
<sequence>MTQAQAELKLFTFDEFIEWYPENSEVRYELHNGVIVEIPKPTGKLKFFQPFLTLLSTDLC</sequence>
<keyword evidence="1" id="KW-0540">Nuclease</keyword>
<dbReference type="Proteomes" id="UP000729701">
    <property type="component" value="Unassembled WGS sequence"/>
</dbReference>
<dbReference type="InterPro" id="IPR012296">
    <property type="entry name" value="Nuclease_put_TT1808"/>
</dbReference>
<name>A0A951QIV6_9CYAN</name>
<dbReference type="Gene3D" id="3.90.1570.10">
    <property type="entry name" value="tt1808, chain A"/>
    <property type="match status" value="1"/>
</dbReference>
<evidence type="ECO:0000313" key="1">
    <source>
        <dbReference type="EMBL" id="MBW4667279.1"/>
    </source>
</evidence>
<proteinExistence type="predicted"/>
<reference evidence="1" key="1">
    <citation type="submission" date="2021-05" db="EMBL/GenBank/DDBJ databases">
        <authorList>
            <person name="Pietrasiak N."/>
            <person name="Ward R."/>
            <person name="Stajich J.E."/>
            <person name="Kurbessoian T."/>
        </authorList>
    </citation>
    <scope>NUCLEOTIDE SEQUENCE</scope>
    <source>
        <strain evidence="1">GSE-NOS-MK-12-04C</strain>
    </source>
</reference>
<evidence type="ECO:0000313" key="2">
    <source>
        <dbReference type="Proteomes" id="UP000729701"/>
    </source>
</evidence>
<reference evidence="1" key="2">
    <citation type="journal article" date="2022" name="Microbiol. Resour. Announc.">
        <title>Metagenome Sequencing to Explore Phylogenomics of Terrestrial Cyanobacteria.</title>
        <authorList>
            <person name="Ward R.D."/>
            <person name="Stajich J.E."/>
            <person name="Johansen J.R."/>
            <person name="Huntemann M."/>
            <person name="Clum A."/>
            <person name="Foster B."/>
            <person name="Foster B."/>
            <person name="Roux S."/>
            <person name="Palaniappan K."/>
            <person name="Varghese N."/>
            <person name="Mukherjee S."/>
            <person name="Reddy T.B.K."/>
            <person name="Daum C."/>
            <person name="Copeland A."/>
            <person name="Chen I.A."/>
            <person name="Ivanova N.N."/>
            <person name="Kyrpides N.C."/>
            <person name="Shapiro N."/>
            <person name="Eloe-Fadrosh E.A."/>
            <person name="Pietrasiak N."/>
        </authorList>
    </citation>
    <scope>NUCLEOTIDE SEQUENCE</scope>
    <source>
        <strain evidence="1">GSE-NOS-MK-12-04C</strain>
    </source>
</reference>
<dbReference type="EMBL" id="JAHHGZ010000006">
    <property type="protein sequence ID" value="MBW4667279.1"/>
    <property type="molecule type" value="Genomic_DNA"/>
</dbReference>
<accession>A0A951QIV6</accession>
<dbReference type="AlphaFoldDB" id="A0A951QIV6"/>
<keyword evidence="1" id="KW-0378">Hydrolase</keyword>
<keyword evidence="1" id="KW-0255">Endonuclease</keyword>
<organism evidence="1 2">
    <name type="scientific">Cyanomargarita calcarea GSE-NOS-MK-12-04C</name>
    <dbReference type="NCBI Taxonomy" id="2839659"/>
    <lineage>
        <taxon>Bacteria</taxon>
        <taxon>Bacillati</taxon>
        <taxon>Cyanobacteriota</taxon>
        <taxon>Cyanophyceae</taxon>
        <taxon>Nostocales</taxon>
        <taxon>Cyanomargaritaceae</taxon>
        <taxon>Cyanomargarita</taxon>
    </lineage>
</organism>
<protein>
    <submittedName>
        <fullName evidence="1">Uma2 family endonuclease</fullName>
    </submittedName>
</protein>
<gene>
    <name evidence="1" type="ORF">KME60_07500</name>
</gene>